<evidence type="ECO:0000313" key="4">
    <source>
        <dbReference type="Proteomes" id="UP000272400"/>
    </source>
</evidence>
<feature type="region of interest" description="Disordered" evidence="1">
    <location>
        <begin position="47"/>
        <end position="115"/>
    </location>
</feature>
<dbReference type="Pfam" id="PF01391">
    <property type="entry name" value="Collagen"/>
    <property type="match status" value="1"/>
</dbReference>
<accession>A0A3N1D0I1</accession>
<gene>
    <name evidence="3" type="ORF">EDD29_4612</name>
</gene>
<dbReference type="EMBL" id="RJKE01000001">
    <property type="protein sequence ID" value="ROO87024.1"/>
    <property type="molecule type" value="Genomic_DNA"/>
</dbReference>
<keyword evidence="2" id="KW-0732">Signal</keyword>
<evidence type="ECO:0000313" key="3">
    <source>
        <dbReference type="EMBL" id="ROO87024.1"/>
    </source>
</evidence>
<comment type="caution">
    <text evidence="3">The sequence shown here is derived from an EMBL/GenBank/DDBJ whole genome shotgun (WGS) entry which is preliminary data.</text>
</comment>
<feature type="compositionally biased region" description="Low complexity" evidence="1">
    <location>
        <begin position="80"/>
        <end position="90"/>
    </location>
</feature>
<keyword evidence="3" id="KW-0176">Collagen</keyword>
<dbReference type="InterPro" id="IPR008160">
    <property type="entry name" value="Collagen"/>
</dbReference>
<reference evidence="3 4" key="1">
    <citation type="submission" date="2018-11" db="EMBL/GenBank/DDBJ databases">
        <title>Sequencing the genomes of 1000 actinobacteria strains.</title>
        <authorList>
            <person name="Klenk H.-P."/>
        </authorList>
    </citation>
    <scope>NUCLEOTIDE SEQUENCE [LARGE SCALE GENOMIC DNA]</scope>
    <source>
        <strain evidence="3 4">DSM 44254</strain>
    </source>
</reference>
<keyword evidence="4" id="KW-1185">Reference proteome</keyword>
<proteinExistence type="predicted"/>
<sequence>MRPLACLMSLVLTVLLAVPAAASGGHGSCYKRMKVKKAGHKNRVVLVKTRCSKKGPRGARGIPGADGTDGADGADGADGTDGQAGQNGTNGSTGPQGPAGPQGPKGERGAPGFVGDSFQVPGAAVTVPTTGSAIAFGGACPSGAILVGGAFTGSAPLLLQSFQSSGRLWQGVFAQSGTAPASVTVSSVCVPTTASAAAAATGKGALPGRAAASDDRTDASAPERPEVGAPAFTGTARVHLAEGLVPVATGHQ</sequence>
<dbReference type="AlphaFoldDB" id="A0A3N1D0I1"/>
<feature type="region of interest" description="Disordered" evidence="1">
    <location>
        <begin position="200"/>
        <end position="229"/>
    </location>
</feature>
<organism evidence="3 4">
    <name type="scientific">Actinocorallia herbida</name>
    <dbReference type="NCBI Taxonomy" id="58109"/>
    <lineage>
        <taxon>Bacteria</taxon>
        <taxon>Bacillati</taxon>
        <taxon>Actinomycetota</taxon>
        <taxon>Actinomycetes</taxon>
        <taxon>Streptosporangiales</taxon>
        <taxon>Thermomonosporaceae</taxon>
        <taxon>Actinocorallia</taxon>
    </lineage>
</organism>
<protein>
    <submittedName>
        <fullName evidence="3">Collagen triple helix repeat protein</fullName>
    </submittedName>
</protein>
<evidence type="ECO:0000256" key="2">
    <source>
        <dbReference type="SAM" id="SignalP"/>
    </source>
</evidence>
<feature type="signal peptide" evidence="2">
    <location>
        <begin position="1"/>
        <end position="22"/>
    </location>
</feature>
<feature type="chain" id="PRO_5017957387" evidence="2">
    <location>
        <begin position="23"/>
        <end position="252"/>
    </location>
</feature>
<evidence type="ECO:0000256" key="1">
    <source>
        <dbReference type="SAM" id="MobiDB-lite"/>
    </source>
</evidence>
<name>A0A3N1D0I1_9ACTN</name>
<dbReference type="Proteomes" id="UP000272400">
    <property type="component" value="Unassembled WGS sequence"/>
</dbReference>
<feature type="compositionally biased region" description="Basic and acidic residues" evidence="1">
    <location>
        <begin position="212"/>
        <end position="226"/>
    </location>
</feature>